<reference evidence="3" key="1">
    <citation type="journal article" date="2019" name="Microbiol. Resour. Announc.">
        <title>Complete Genome Sequence of Halomonas olivaria, a Moderately Halophilic Bacterium Isolated from Olive Processing Effluents, Obtained by Nanopore Sequencing.</title>
        <authorList>
            <person name="Nagata S."/>
            <person name="Ii K.M."/>
            <person name="Tsukimi T."/>
            <person name="Miura M.C."/>
            <person name="Galipon J."/>
            <person name="Arakawa K."/>
        </authorList>
    </citation>
    <scope>NUCLEOTIDE SEQUENCE [LARGE SCALE GENOMIC DNA]</scope>
    <source>
        <strain evidence="3">TYRC17</strain>
    </source>
</reference>
<keyword evidence="3" id="KW-1185">Reference proteome</keyword>
<organism evidence="2 3">
    <name type="scientific">Vreelandella olivaria</name>
    <dbReference type="NCBI Taxonomy" id="390919"/>
    <lineage>
        <taxon>Bacteria</taxon>
        <taxon>Pseudomonadati</taxon>
        <taxon>Pseudomonadota</taxon>
        <taxon>Gammaproteobacteria</taxon>
        <taxon>Oceanospirillales</taxon>
        <taxon>Halomonadaceae</taxon>
        <taxon>Vreelandella</taxon>
    </lineage>
</organism>
<gene>
    <name evidence="2" type="ORF">HORIV_10260</name>
</gene>
<evidence type="ECO:0000256" key="1">
    <source>
        <dbReference type="SAM" id="MobiDB-lite"/>
    </source>
</evidence>
<feature type="compositionally biased region" description="Acidic residues" evidence="1">
    <location>
        <begin position="1"/>
        <end position="12"/>
    </location>
</feature>
<sequence length="48" mass="5535">MGPFVESEDEVSENDHSEPESNQSLFERFKMSRLNKEEQDILDAFDAG</sequence>
<evidence type="ECO:0000313" key="3">
    <source>
        <dbReference type="Proteomes" id="UP000289555"/>
    </source>
</evidence>
<dbReference type="Proteomes" id="UP000289555">
    <property type="component" value="Chromosome"/>
</dbReference>
<accession>A0ABM7GDM0</accession>
<feature type="region of interest" description="Disordered" evidence="1">
    <location>
        <begin position="1"/>
        <end position="23"/>
    </location>
</feature>
<name>A0ABM7GDM0_9GAMM</name>
<proteinExistence type="predicted"/>
<protein>
    <submittedName>
        <fullName evidence="2">Uncharacterized protein</fullName>
    </submittedName>
</protein>
<evidence type="ECO:0000313" key="2">
    <source>
        <dbReference type="EMBL" id="BBI48605.1"/>
    </source>
</evidence>
<dbReference type="EMBL" id="AP019416">
    <property type="protein sequence ID" value="BBI48605.1"/>
    <property type="molecule type" value="Genomic_DNA"/>
</dbReference>